<protein>
    <submittedName>
        <fullName evidence="1">Uncharacterized protein</fullName>
    </submittedName>
</protein>
<sequence>MLYGYREVRLVERRFLLELSIPLPFIHVVWVQLKVEMVHKKDDSHSA</sequence>
<dbReference type="AlphaFoldDB" id="A0A1H2YD45"/>
<dbReference type="EMBL" id="FNOJ01000032">
    <property type="protein sequence ID" value="SDX02584.1"/>
    <property type="molecule type" value="Genomic_DNA"/>
</dbReference>
<organism evidence="1 2">
    <name type="scientific">Alicyclobacillus hesperidum</name>
    <dbReference type="NCBI Taxonomy" id="89784"/>
    <lineage>
        <taxon>Bacteria</taxon>
        <taxon>Bacillati</taxon>
        <taxon>Bacillota</taxon>
        <taxon>Bacilli</taxon>
        <taxon>Bacillales</taxon>
        <taxon>Alicyclobacillaceae</taxon>
        <taxon>Alicyclobacillus</taxon>
    </lineage>
</organism>
<name>A0A1H2YD45_9BACL</name>
<evidence type="ECO:0000313" key="2">
    <source>
        <dbReference type="Proteomes" id="UP000182589"/>
    </source>
</evidence>
<gene>
    <name evidence="1" type="ORF">SAMN04489725_1325</name>
</gene>
<evidence type="ECO:0000313" key="1">
    <source>
        <dbReference type="EMBL" id="SDX02584.1"/>
    </source>
</evidence>
<reference evidence="2" key="1">
    <citation type="submission" date="2016-10" db="EMBL/GenBank/DDBJ databases">
        <authorList>
            <person name="Varghese N."/>
        </authorList>
    </citation>
    <scope>NUCLEOTIDE SEQUENCE [LARGE SCALE GENOMIC DNA]</scope>
    <source>
        <strain evidence="2">DSM 12489</strain>
    </source>
</reference>
<accession>A0A1H2YD45</accession>
<dbReference type="Proteomes" id="UP000182589">
    <property type="component" value="Unassembled WGS sequence"/>
</dbReference>
<keyword evidence="2" id="KW-1185">Reference proteome</keyword>
<proteinExistence type="predicted"/>